<proteinExistence type="predicted"/>
<keyword evidence="2" id="KW-1185">Reference proteome</keyword>
<accession>A0A517ZUG2</accession>
<dbReference type="KEGG" id="sdyn:Mal52_46180"/>
<dbReference type="EMBL" id="CP036276">
    <property type="protein sequence ID" value="QDU46121.1"/>
    <property type="molecule type" value="Genomic_DNA"/>
</dbReference>
<protein>
    <submittedName>
        <fullName evidence="1">Uncharacterized protein</fullName>
    </submittedName>
</protein>
<evidence type="ECO:0000313" key="1">
    <source>
        <dbReference type="EMBL" id="QDU46121.1"/>
    </source>
</evidence>
<evidence type="ECO:0000313" key="2">
    <source>
        <dbReference type="Proteomes" id="UP000319383"/>
    </source>
</evidence>
<reference evidence="1 2" key="1">
    <citation type="submission" date="2019-02" db="EMBL/GenBank/DDBJ databases">
        <title>Deep-cultivation of Planctomycetes and their phenomic and genomic characterization uncovers novel biology.</title>
        <authorList>
            <person name="Wiegand S."/>
            <person name="Jogler M."/>
            <person name="Boedeker C."/>
            <person name="Pinto D."/>
            <person name="Vollmers J."/>
            <person name="Rivas-Marin E."/>
            <person name="Kohn T."/>
            <person name="Peeters S.H."/>
            <person name="Heuer A."/>
            <person name="Rast P."/>
            <person name="Oberbeckmann S."/>
            <person name="Bunk B."/>
            <person name="Jeske O."/>
            <person name="Meyerdierks A."/>
            <person name="Storesund J.E."/>
            <person name="Kallscheuer N."/>
            <person name="Luecker S."/>
            <person name="Lage O.M."/>
            <person name="Pohl T."/>
            <person name="Merkel B.J."/>
            <person name="Hornburger P."/>
            <person name="Mueller R.-W."/>
            <person name="Bruemmer F."/>
            <person name="Labrenz M."/>
            <person name="Spormann A.M."/>
            <person name="Op den Camp H."/>
            <person name="Overmann J."/>
            <person name="Amann R."/>
            <person name="Jetten M.S.M."/>
            <person name="Mascher T."/>
            <person name="Medema M.H."/>
            <person name="Devos D.P."/>
            <person name="Kaster A.-K."/>
            <person name="Ovreas L."/>
            <person name="Rohde M."/>
            <person name="Galperin M.Y."/>
            <person name="Jogler C."/>
        </authorList>
    </citation>
    <scope>NUCLEOTIDE SEQUENCE [LARGE SCALE GENOMIC DNA]</scope>
    <source>
        <strain evidence="1 2">Mal52</strain>
    </source>
</reference>
<dbReference type="Proteomes" id="UP000319383">
    <property type="component" value="Chromosome"/>
</dbReference>
<gene>
    <name evidence="1" type="ORF">Mal52_46180</name>
</gene>
<organism evidence="1 2">
    <name type="scientific">Symmachiella dynata</name>
    <dbReference type="NCBI Taxonomy" id="2527995"/>
    <lineage>
        <taxon>Bacteria</taxon>
        <taxon>Pseudomonadati</taxon>
        <taxon>Planctomycetota</taxon>
        <taxon>Planctomycetia</taxon>
        <taxon>Planctomycetales</taxon>
        <taxon>Planctomycetaceae</taxon>
        <taxon>Symmachiella</taxon>
    </lineage>
</organism>
<name>A0A517ZUG2_9PLAN</name>
<sequence length="506" mass="56929">MNRFWVLLCAVVLWCADAILLPGAEVVINVVDTATDAAVPCRMHLRDSAGEAVLSETLPSYRDHFVCPGTATLDLPAGEYTYEVERGPEYVAATGMFTVVDGAKKDVAITIARITDMAAAGWWSGELHVHRDVQDIELLMQAEDLHIAPVITWWNNRNVWKDQAIPEQLLVRFDGNRFYHLMAGEDEREGGALLYFNLTRPLEIIGATREFPSPMAFLQTARQHKQVWVDIEKPFWWDVPIWLASGQVDSIGLANNHMCRSRMYEDEAWGKPRDEQRLPAPRGNGMWTQELYYKILNSGLRIPPSAGSASGVLPNPVGYNRVYVQLDGELAYDAWWAGLRDGRSFVTNGPLLKVTANGKLPGHIFKAKANGPFDVNLVADITGRDEIDVIEVIQNGEVVQSLTPNAQSFSGELPAITFDRSGWFLVRVRCKNPRTFRFASTAAYYVEIGDEPQRVSKSAAQFFVDWVEERTARVKLTDPQMRRAVLKHHKTAREFWQDRVKAANAD</sequence>
<dbReference type="AlphaFoldDB" id="A0A517ZUG2"/>
<dbReference type="RefSeq" id="WP_145378641.1">
    <property type="nucleotide sequence ID" value="NZ_CP036276.1"/>
</dbReference>
<dbReference type="NCBIfam" id="NF038032">
    <property type="entry name" value="CehA_McbA_metalo"/>
    <property type="match status" value="1"/>
</dbReference>